<evidence type="ECO:0000313" key="3">
    <source>
        <dbReference type="Proteomes" id="UP000800039"/>
    </source>
</evidence>
<dbReference type="EMBL" id="ML976620">
    <property type="protein sequence ID" value="KAF1840113.1"/>
    <property type="molecule type" value="Genomic_DNA"/>
</dbReference>
<dbReference type="AlphaFoldDB" id="A0A9P4L3T4"/>
<feature type="region of interest" description="Disordered" evidence="1">
    <location>
        <begin position="210"/>
        <end position="246"/>
    </location>
</feature>
<sequence>MAVTSDQSTTRGFWLRLRRRGVLYICLYLLRPTSYQVTSLSAFSAMMKVFSLLNAQNRSHKEDQSKKLQSNREDRTERITPPFENVIANFPTAAFHKSTTPTSVTMSGTNGTKTNTIANPTRSMAPIVPSASIHASRTLPVLHPAVKRLPRIQYGGPYQHVDVYSRRAPRCVPTEWPALNVLPVQQSLPASESDRFRNIREDYNSAIQQYHTPQNNSSSTRPDHIVNNPRDEGMPISGMATQARAK</sequence>
<gene>
    <name evidence="2" type="ORF">K460DRAFT_203072</name>
</gene>
<feature type="region of interest" description="Disordered" evidence="1">
    <location>
        <begin position="98"/>
        <end position="122"/>
    </location>
</feature>
<protein>
    <submittedName>
        <fullName evidence="2">Uncharacterized protein</fullName>
    </submittedName>
</protein>
<dbReference type="RefSeq" id="XP_040782676.1">
    <property type="nucleotide sequence ID" value="XM_040927198.1"/>
</dbReference>
<organism evidence="2 3">
    <name type="scientific">Cucurbitaria berberidis CBS 394.84</name>
    <dbReference type="NCBI Taxonomy" id="1168544"/>
    <lineage>
        <taxon>Eukaryota</taxon>
        <taxon>Fungi</taxon>
        <taxon>Dikarya</taxon>
        <taxon>Ascomycota</taxon>
        <taxon>Pezizomycotina</taxon>
        <taxon>Dothideomycetes</taxon>
        <taxon>Pleosporomycetidae</taxon>
        <taxon>Pleosporales</taxon>
        <taxon>Pleosporineae</taxon>
        <taxon>Cucurbitariaceae</taxon>
        <taxon>Cucurbitaria</taxon>
    </lineage>
</organism>
<name>A0A9P4L3T4_9PLEO</name>
<feature type="compositionally biased region" description="Basic and acidic residues" evidence="1">
    <location>
        <begin position="221"/>
        <end position="233"/>
    </location>
</feature>
<accession>A0A9P4L3T4</accession>
<evidence type="ECO:0000313" key="2">
    <source>
        <dbReference type="EMBL" id="KAF1840113.1"/>
    </source>
</evidence>
<keyword evidence="3" id="KW-1185">Reference proteome</keyword>
<evidence type="ECO:0000256" key="1">
    <source>
        <dbReference type="SAM" id="MobiDB-lite"/>
    </source>
</evidence>
<feature type="compositionally biased region" description="Polar residues" evidence="1">
    <location>
        <begin position="210"/>
        <end position="220"/>
    </location>
</feature>
<reference evidence="2" key="1">
    <citation type="submission" date="2020-01" db="EMBL/GenBank/DDBJ databases">
        <authorList>
            <consortium name="DOE Joint Genome Institute"/>
            <person name="Haridas S."/>
            <person name="Albert R."/>
            <person name="Binder M."/>
            <person name="Bloem J."/>
            <person name="Labutti K."/>
            <person name="Salamov A."/>
            <person name="Andreopoulos B."/>
            <person name="Baker S.E."/>
            <person name="Barry K."/>
            <person name="Bills G."/>
            <person name="Bluhm B.H."/>
            <person name="Cannon C."/>
            <person name="Castanera R."/>
            <person name="Culley D.E."/>
            <person name="Daum C."/>
            <person name="Ezra D."/>
            <person name="Gonzalez J.B."/>
            <person name="Henrissat B."/>
            <person name="Kuo A."/>
            <person name="Liang C."/>
            <person name="Lipzen A."/>
            <person name="Lutzoni F."/>
            <person name="Magnuson J."/>
            <person name="Mondo S."/>
            <person name="Nolan M."/>
            <person name="Ohm R."/>
            <person name="Pangilinan J."/>
            <person name="Park H.-J."/>
            <person name="Ramirez L."/>
            <person name="Alfaro M."/>
            <person name="Sun H."/>
            <person name="Tritt A."/>
            <person name="Yoshinaga Y."/>
            <person name="Zwiers L.-H."/>
            <person name="Turgeon B.G."/>
            <person name="Goodwin S.B."/>
            <person name="Spatafora J.W."/>
            <person name="Crous P.W."/>
            <person name="Grigoriev I.V."/>
        </authorList>
    </citation>
    <scope>NUCLEOTIDE SEQUENCE</scope>
    <source>
        <strain evidence="2">CBS 394.84</strain>
    </source>
</reference>
<proteinExistence type="predicted"/>
<comment type="caution">
    <text evidence="2">The sequence shown here is derived from an EMBL/GenBank/DDBJ whole genome shotgun (WGS) entry which is preliminary data.</text>
</comment>
<feature type="compositionally biased region" description="Basic and acidic residues" evidence="1">
    <location>
        <begin position="59"/>
        <end position="78"/>
    </location>
</feature>
<dbReference type="GeneID" id="63844450"/>
<dbReference type="Proteomes" id="UP000800039">
    <property type="component" value="Unassembled WGS sequence"/>
</dbReference>
<feature type="region of interest" description="Disordered" evidence="1">
    <location>
        <begin position="58"/>
        <end position="78"/>
    </location>
</feature>